<dbReference type="InterPro" id="IPR008173">
    <property type="entry name" value="Adenylyl_cyclase_CyaB"/>
</dbReference>
<dbReference type="CDD" id="cd07890">
    <property type="entry name" value="CYTH-like_AC_IV-like"/>
    <property type="match status" value="1"/>
</dbReference>
<evidence type="ECO:0000259" key="1">
    <source>
        <dbReference type="PROSITE" id="PS51707"/>
    </source>
</evidence>
<dbReference type="Gene3D" id="2.40.320.10">
    <property type="entry name" value="Hypothetical Protein Pfu-838710-001"/>
    <property type="match status" value="1"/>
</dbReference>
<reference evidence="2 3" key="1">
    <citation type="journal article" date="2015" name="Nature">
        <title>rRNA introns, odd ribosomes, and small enigmatic genomes across a large radiation of phyla.</title>
        <authorList>
            <person name="Brown C.T."/>
            <person name="Hug L.A."/>
            <person name="Thomas B.C."/>
            <person name="Sharon I."/>
            <person name="Castelle C.J."/>
            <person name="Singh A."/>
            <person name="Wilkins M.J."/>
            <person name="Williams K.H."/>
            <person name="Banfield J.F."/>
        </authorList>
    </citation>
    <scope>NUCLEOTIDE SEQUENCE [LARGE SCALE GENOMIC DNA]</scope>
</reference>
<proteinExistence type="predicted"/>
<evidence type="ECO:0000313" key="2">
    <source>
        <dbReference type="EMBL" id="KKS24520.1"/>
    </source>
</evidence>
<accession>A0A0G0XI01</accession>
<dbReference type="PANTHER" id="PTHR21028">
    <property type="entry name" value="SI:CH211-156B7.4"/>
    <property type="match status" value="1"/>
</dbReference>
<protein>
    <submittedName>
        <fullName evidence="2">Adenylate cyclase</fullName>
    </submittedName>
</protein>
<feature type="domain" description="CYTH" evidence="1">
    <location>
        <begin position="2"/>
        <end position="173"/>
    </location>
</feature>
<dbReference type="InterPro" id="IPR023577">
    <property type="entry name" value="CYTH_domain"/>
</dbReference>
<sequence length="186" mass="21943">MEKEIETRFLEINKDELVKKLVSLGALDKGEEKLEEIIFHAADGSWVGKRKFVRLRKTKDKIRLTYKENEKQTTDSAREIELEVSDLEKCSKFFEKVGLKAMRQLEKYRHTFKLGDVTFDIDSWPKIPAYVEMEGPSVEALKNVCNQLDFDWGKRFDGDAREVFRHYGYDLDKITMITFSDFQEVR</sequence>
<evidence type="ECO:0000313" key="3">
    <source>
        <dbReference type="Proteomes" id="UP000033949"/>
    </source>
</evidence>
<dbReference type="InterPro" id="IPR033469">
    <property type="entry name" value="CYTH-like_dom_sf"/>
</dbReference>
<dbReference type="PANTHER" id="PTHR21028:SF2">
    <property type="entry name" value="CYTH DOMAIN-CONTAINING PROTEIN"/>
    <property type="match status" value="1"/>
</dbReference>
<dbReference type="SUPFAM" id="SSF55154">
    <property type="entry name" value="CYTH-like phosphatases"/>
    <property type="match status" value="1"/>
</dbReference>
<dbReference type="AlphaFoldDB" id="A0A0G0XI01"/>
<dbReference type="Pfam" id="PF01928">
    <property type="entry name" value="CYTH"/>
    <property type="match status" value="1"/>
</dbReference>
<dbReference type="PROSITE" id="PS51707">
    <property type="entry name" value="CYTH"/>
    <property type="match status" value="1"/>
</dbReference>
<comment type="caution">
    <text evidence="2">The sequence shown here is derived from an EMBL/GenBank/DDBJ whole genome shotgun (WGS) entry which is preliminary data.</text>
</comment>
<dbReference type="EMBL" id="LCCC01000004">
    <property type="protein sequence ID" value="KKS24520.1"/>
    <property type="molecule type" value="Genomic_DNA"/>
</dbReference>
<organism evidence="2 3">
    <name type="scientific">Candidatus Nomurabacteria bacterium GW2011_GWC2_41_8</name>
    <dbReference type="NCBI Taxonomy" id="1618755"/>
    <lineage>
        <taxon>Bacteria</taxon>
        <taxon>Candidatus Nomuraibacteriota</taxon>
    </lineage>
</organism>
<gene>
    <name evidence="2" type="ORF">UU82_C0004G0014</name>
</gene>
<dbReference type="Proteomes" id="UP000033949">
    <property type="component" value="Unassembled WGS sequence"/>
</dbReference>
<name>A0A0G0XI01_9BACT</name>